<evidence type="ECO:0000256" key="5">
    <source>
        <dbReference type="ARBA" id="ARBA00022801"/>
    </source>
</evidence>
<dbReference type="PROSITE" id="PS00299">
    <property type="entry name" value="UBIQUITIN_1"/>
    <property type="match status" value="1"/>
</dbReference>
<dbReference type="CDD" id="cd02657">
    <property type="entry name" value="Peptidase_C19A"/>
    <property type="match status" value="1"/>
</dbReference>
<organism evidence="12 13">
    <name type="scientific">Cryptotermes secundus</name>
    <dbReference type="NCBI Taxonomy" id="105785"/>
    <lineage>
        <taxon>Eukaryota</taxon>
        <taxon>Metazoa</taxon>
        <taxon>Ecdysozoa</taxon>
        <taxon>Arthropoda</taxon>
        <taxon>Hexapoda</taxon>
        <taxon>Insecta</taxon>
        <taxon>Pterygota</taxon>
        <taxon>Neoptera</taxon>
        <taxon>Polyneoptera</taxon>
        <taxon>Dictyoptera</taxon>
        <taxon>Blattodea</taxon>
        <taxon>Blattoidea</taxon>
        <taxon>Termitoidae</taxon>
        <taxon>Kalotermitidae</taxon>
        <taxon>Cryptotermitinae</taxon>
        <taxon>Cryptotermes</taxon>
    </lineage>
</organism>
<keyword evidence="13" id="KW-1185">Reference proteome</keyword>
<dbReference type="CDD" id="cd16104">
    <property type="entry name" value="Ubl_USP14_like"/>
    <property type="match status" value="1"/>
</dbReference>
<dbReference type="InterPro" id="IPR001394">
    <property type="entry name" value="Peptidase_C19_UCH"/>
</dbReference>
<dbReference type="Proteomes" id="UP000235965">
    <property type="component" value="Unassembled WGS sequence"/>
</dbReference>
<dbReference type="PROSITE" id="PS50235">
    <property type="entry name" value="USP_3"/>
    <property type="match status" value="1"/>
</dbReference>
<name>A0A2J7QER1_9NEOP</name>
<feature type="region of interest" description="Disordered" evidence="9">
    <location>
        <begin position="491"/>
        <end position="513"/>
    </location>
</feature>
<feature type="compositionally biased region" description="Low complexity" evidence="9">
    <location>
        <begin position="497"/>
        <end position="513"/>
    </location>
</feature>
<dbReference type="InterPro" id="IPR018200">
    <property type="entry name" value="USP_CS"/>
</dbReference>
<dbReference type="OrthoDB" id="333239at2759"/>
<dbReference type="InterPro" id="IPR029071">
    <property type="entry name" value="Ubiquitin-like_domsf"/>
</dbReference>
<proteinExistence type="inferred from homology"/>
<dbReference type="FunFam" id="3.10.20.90:FF:000119">
    <property type="entry name" value="Ubiquitin carboxyl-terminal hydrolase 14"/>
    <property type="match status" value="1"/>
</dbReference>
<dbReference type="Gene3D" id="3.90.70.10">
    <property type="entry name" value="Cysteine proteinases"/>
    <property type="match status" value="1"/>
</dbReference>
<dbReference type="SUPFAM" id="SSF54001">
    <property type="entry name" value="Cysteine proteinases"/>
    <property type="match status" value="1"/>
</dbReference>
<dbReference type="GO" id="GO:0016579">
    <property type="term" value="P:protein deubiquitination"/>
    <property type="evidence" value="ECO:0007669"/>
    <property type="project" value="InterPro"/>
</dbReference>
<dbReference type="PROSITE" id="PS00972">
    <property type="entry name" value="USP_1"/>
    <property type="match status" value="1"/>
</dbReference>
<evidence type="ECO:0000256" key="4">
    <source>
        <dbReference type="ARBA" id="ARBA00022786"/>
    </source>
</evidence>
<comment type="similarity">
    <text evidence="2">Belongs to the peptidase C19 family. USP14/UBP6 subfamily.</text>
</comment>
<comment type="catalytic activity">
    <reaction evidence="1 7">
        <text>Thiol-dependent hydrolysis of ester, thioester, amide, peptide and isopeptide bonds formed by the C-terminal Gly of ubiquitin (a 76-residue protein attached to proteins as an intracellular targeting signal).</text>
        <dbReference type="EC" id="3.4.19.12"/>
    </reaction>
</comment>
<dbReference type="GO" id="GO:0070628">
    <property type="term" value="F:proteasome binding"/>
    <property type="evidence" value="ECO:0007669"/>
    <property type="project" value="TreeGrafter"/>
</dbReference>
<sequence>MNVTLSVKVKWGKENYPDIEVNTDEDPLVFKAQLFALTGVQPERQKVMLKGTTLKDSDWGDIKLKDGVTVLMMGSKEEDVPTEPLEKPLFVEDMNEGELASALDMPAGLTNLGNTCYMNATVQCLKTVPELREALRGFQGGVTMAGGMIPAQSITAALRDLYDSMDKGATIPPIILLQVLHMAFPRFAEKSEHGGFTQQDANECWTELVRMLQQKLQPKQTDGSDSQAKFKSLVDQYFGGTFDCELKCIEAEDEPPSFSKENFLQLSCFISQDVRYMLSGLRSKMQEQLTKQSPTLERDAVYTKTSKISRLPAYLTVQFVRFYYKEKESINAKILKDVKFPLEFDAFELCSSKLQQKLTPMRARFKEYEDRRVEEAQKQEKEVRNNRDDTSRAKVRHEPFSFEDDLGSNNSGYYTLQAVLTHRGRSSSSGHYVAWVRQKGDIWLKCDDDQVSPVTCEEVLKLSGGGDWHCAYVLLYGPRILEVAENENTKPTAIEETAAPSPMDTSSSTSPQQ</sequence>
<evidence type="ECO:0000256" key="6">
    <source>
        <dbReference type="ARBA" id="ARBA00022807"/>
    </source>
</evidence>
<feature type="domain" description="Ubiquitin-like" evidence="10">
    <location>
        <begin position="3"/>
        <end position="79"/>
    </location>
</feature>
<dbReference type="GO" id="GO:0043161">
    <property type="term" value="P:proteasome-mediated ubiquitin-dependent protein catabolic process"/>
    <property type="evidence" value="ECO:0007669"/>
    <property type="project" value="InterPro"/>
</dbReference>
<dbReference type="GO" id="GO:0004843">
    <property type="term" value="F:cysteine-type deubiquitinase activity"/>
    <property type="evidence" value="ECO:0007669"/>
    <property type="project" value="UniProtKB-UniRule"/>
</dbReference>
<keyword evidence="6 7" id="KW-0788">Thiol protease</keyword>
<dbReference type="Pfam" id="PF00240">
    <property type="entry name" value="ubiquitin"/>
    <property type="match status" value="1"/>
</dbReference>
<feature type="coiled-coil region" evidence="8">
    <location>
        <begin position="366"/>
        <end position="393"/>
    </location>
</feature>
<evidence type="ECO:0000259" key="11">
    <source>
        <dbReference type="PROSITE" id="PS50235"/>
    </source>
</evidence>
<accession>A0A2J7QER1</accession>
<dbReference type="SUPFAM" id="SSF54236">
    <property type="entry name" value="Ubiquitin-like"/>
    <property type="match status" value="1"/>
</dbReference>
<dbReference type="Gene3D" id="3.10.20.90">
    <property type="entry name" value="Phosphatidylinositol 3-kinase Catalytic Subunit, Chain A, domain 1"/>
    <property type="match status" value="1"/>
</dbReference>
<dbReference type="PROSITE" id="PS00973">
    <property type="entry name" value="USP_2"/>
    <property type="match status" value="1"/>
</dbReference>
<keyword evidence="3 7" id="KW-0645">Protease</keyword>
<protein>
    <recommendedName>
        <fullName evidence="7">Ubiquitin carboxyl-terminal hydrolase</fullName>
        <ecNumber evidence="7">3.4.19.12</ecNumber>
    </recommendedName>
</protein>
<reference evidence="12 13" key="1">
    <citation type="submission" date="2017-12" db="EMBL/GenBank/DDBJ databases">
        <title>Hemimetabolous genomes reveal molecular basis of termite eusociality.</title>
        <authorList>
            <person name="Harrison M.C."/>
            <person name="Jongepier E."/>
            <person name="Robertson H.M."/>
            <person name="Arning N."/>
            <person name="Bitard-Feildel T."/>
            <person name="Chao H."/>
            <person name="Childers C.P."/>
            <person name="Dinh H."/>
            <person name="Doddapaneni H."/>
            <person name="Dugan S."/>
            <person name="Gowin J."/>
            <person name="Greiner C."/>
            <person name="Han Y."/>
            <person name="Hu H."/>
            <person name="Hughes D.S.T."/>
            <person name="Huylmans A.-K."/>
            <person name="Kemena C."/>
            <person name="Kremer L.P.M."/>
            <person name="Lee S.L."/>
            <person name="Lopez-Ezquerra A."/>
            <person name="Mallet L."/>
            <person name="Monroy-Kuhn J.M."/>
            <person name="Moser A."/>
            <person name="Murali S.C."/>
            <person name="Muzny D.M."/>
            <person name="Otani S."/>
            <person name="Piulachs M.-D."/>
            <person name="Poelchau M."/>
            <person name="Qu J."/>
            <person name="Schaub F."/>
            <person name="Wada-Katsumata A."/>
            <person name="Worley K.C."/>
            <person name="Xie Q."/>
            <person name="Ylla G."/>
            <person name="Poulsen M."/>
            <person name="Gibbs R.A."/>
            <person name="Schal C."/>
            <person name="Richards S."/>
            <person name="Belles X."/>
            <person name="Korb J."/>
            <person name="Bornberg-Bauer E."/>
        </authorList>
    </citation>
    <scope>NUCLEOTIDE SEQUENCE [LARGE SCALE GENOMIC DNA]</scope>
    <source>
        <tissue evidence="12">Whole body</tissue>
    </source>
</reference>
<dbReference type="InterPro" id="IPR028889">
    <property type="entry name" value="USP"/>
</dbReference>
<dbReference type="InterPro" id="IPR038765">
    <property type="entry name" value="Papain-like_cys_pep_sf"/>
</dbReference>
<keyword evidence="8" id="KW-0175">Coiled coil</keyword>
<evidence type="ECO:0000256" key="3">
    <source>
        <dbReference type="ARBA" id="ARBA00022670"/>
    </source>
</evidence>
<dbReference type="AlphaFoldDB" id="A0A2J7QER1"/>
<comment type="caution">
    <text evidence="12">The sequence shown here is derived from an EMBL/GenBank/DDBJ whole genome shotgun (WGS) entry which is preliminary data.</text>
</comment>
<evidence type="ECO:0000259" key="10">
    <source>
        <dbReference type="PROSITE" id="PS50053"/>
    </source>
</evidence>
<evidence type="ECO:0000256" key="1">
    <source>
        <dbReference type="ARBA" id="ARBA00000707"/>
    </source>
</evidence>
<dbReference type="InterPro" id="IPR044635">
    <property type="entry name" value="UBP14-like"/>
</dbReference>
<evidence type="ECO:0000256" key="8">
    <source>
        <dbReference type="SAM" id="Coils"/>
    </source>
</evidence>
<keyword evidence="5 7" id="KW-0378">Hydrolase</keyword>
<dbReference type="InParanoid" id="A0A2J7QER1"/>
<evidence type="ECO:0000313" key="13">
    <source>
        <dbReference type="Proteomes" id="UP000235965"/>
    </source>
</evidence>
<dbReference type="FunCoup" id="A0A2J7QER1">
    <property type="interactions" value="2221"/>
</dbReference>
<gene>
    <name evidence="12" type="primary">USP14_3</name>
    <name evidence="12" type="ORF">B7P43_G10176</name>
</gene>
<dbReference type="Pfam" id="PF00443">
    <property type="entry name" value="UCH"/>
    <property type="match status" value="1"/>
</dbReference>
<evidence type="ECO:0000256" key="9">
    <source>
        <dbReference type="SAM" id="MobiDB-lite"/>
    </source>
</evidence>
<dbReference type="InterPro" id="IPR000626">
    <property type="entry name" value="Ubiquitin-like_dom"/>
</dbReference>
<dbReference type="STRING" id="105785.A0A2J7QER1"/>
<dbReference type="InterPro" id="IPR019954">
    <property type="entry name" value="Ubiquitin_CS"/>
</dbReference>
<dbReference type="PANTHER" id="PTHR43982:SF1">
    <property type="entry name" value="UBIQUITIN CARBOXYL-TERMINAL HYDROLASE 14"/>
    <property type="match status" value="1"/>
</dbReference>
<dbReference type="EC" id="3.4.19.12" evidence="7"/>
<dbReference type="PROSITE" id="PS50053">
    <property type="entry name" value="UBIQUITIN_2"/>
    <property type="match status" value="1"/>
</dbReference>
<dbReference type="SMART" id="SM00213">
    <property type="entry name" value="UBQ"/>
    <property type="match status" value="1"/>
</dbReference>
<keyword evidence="4 7" id="KW-0833">Ubl conjugation pathway</keyword>
<dbReference type="FunFam" id="3.90.70.10:FF:000032">
    <property type="entry name" value="Ubiquitin carboxyl-terminal hydrolase 14"/>
    <property type="match status" value="1"/>
</dbReference>
<evidence type="ECO:0000256" key="2">
    <source>
        <dbReference type="ARBA" id="ARBA00008739"/>
    </source>
</evidence>
<evidence type="ECO:0000313" key="12">
    <source>
        <dbReference type="EMBL" id="PNF27078.1"/>
    </source>
</evidence>
<dbReference type="PANTHER" id="PTHR43982">
    <property type="entry name" value="UBIQUITIN CARBOXYL-TERMINAL HYDROLASE"/>
    <property type="match status" value="1"/>
</dbReference>
<dbReference type="EMBL" id="NEVH01015306">
    <property type="protein sequence ID" value="PNF27078.1"/>
    <property type="molecule type" value="Genomic_DNA"/>
</dbReference>
<feature type="domain" description="USP" evidence="11">
    <location>
        <begin position="107"/>
        <end position="479"/>
    </location>
</feature>
<evidence type="ECO:0000256" key="7">
    <source>
        <dbReference type="RuleBase" id="RU366025"/>
    </source>
</evidence>
<dbReference type="GO" id="GO:0061136">
    <property type="term" value="P:regulation of proteasomal protein catabolic process"/>
    <property type="evidence" value="ECO:0007669"/>
    <property type="project" value="TreeGrafter"/>
</dbReference>